<dbReference type="AlphaFoldDB" id="A0A427AQ59"/>
<protein>
    <submittedName>
        <fullName evidence="1">Uncharacterized protein</fullName>
    </submittedName>
</protein>
<sequence>MCVPGCSYSNVRLEMFLFGVSHEILHEGLIGVEAPDVAPPTIKLVPQLRWFECSECRESFIYAGLGTTVPGSLMMATSSIDSIVRYHVDHCPCWFPGPRSVRTVSGRPRYARCRYVLHGDAKRGALGRALLLQISGSIVGVVPSFVWPLELVGTESPLDVVGTESSLELVGTESLLEVVGTESSLELVGTESPLKLVMIESPLELVGTESPLVLVGIENPLELLVRSEISLELVEIESPLELIEIESPLKLAETETPLELVETKNSLKLVRTESSLELVEHYCSGSELVEHCRLGSRLAEHYCSIFGLAEHYCLGSRLVEHYCSSYGLSSTIA</sequence>
<accession>A0A427AQ59</accession>
<evidence type="ECO:0000313" key="2">
    <source>
        <dbReference type="Proteomes" id="UP000287651"/>
    </source>
</evidence>
<dbReference type="Proteomes" id="UP000287651">
    <property type="component" value="Unassembled WGS sequence"/>
</dbReference>
<organism evidence="1 2">
    <name type="scientific">Ensete ventricosum</name>
    <name type="common">Abyssinian banana</name>
    <name type="synonym">Musa ensete</name>
    <dbReference type="NCBI Taxonomy" id="4639"/>
    <lineage>
        <taxon>Eukaryota</taxon>
        <taxon>Viridiplantae</taxon>
        <taxon>Streptophyta</taxon>
        <taxon>Embryophyta</taxon>
        <taxon>Tracheophyta</taxon>
        <taxon>Spermatophyta</taxon>
        <taxon>Magnoliopsida</taxon>
        <taxon>Liliopsida</taxon>
        <taxon>Zingiberales</taxon>
        <taxon>Musaceae</taxon>
        <taxon>Ensete</taxon>
    </lineage>
</organism>
<comment type="caution">
    <text evidence="1">The sequence shown here is derived from an EMBL/GenBank/DDBJ whole genome shotgun (WGS) entry which is preliminary data.</text>
</comment>
<reference evidence="1 2" key="1">
    <citation type="journal article" date="2014" name="Agronomy (Basel)">
        <title>A Draft Genome Sequence for Ensete ventricosum, the Drought-Tolerant Tree Against Hunger.</title>
        <authorList>
            <person name="Harrison J."/>
            <person name="Moore K.A."/>
            <person name="Paszkiewicz K."/>
            <person name="Jones T."/>
            <person name="Grant M."/>
            <person name="Ambacheew D."/>
            <person name="Muzemil S."/>
            <person name="Studholme D.J."/>
        </authorList>
    </citation>
    <scope>NUCLEOTIDE SEQUENCE [LARGE SCALE GENOMIC DNA]</scope>
</reference>
<name>A0A427AQ59_ENSVE</name>
<proteinExistence type="predicted"/>
<gene>
    <name evidence="1" type="ORF">B296_00013714</name>
</gene>
<evidence type="ECO:0000313" key="1">
    <source>
        <dbReference type="EMBL" id="RRT78358.1"/>
    </source>
</evidence>
<dbReference type="EMBL" id="AMZH03001698">
    <property type="protein sequence ID" value="RRT78358.1"/>
    <property type="molecule type" value="Genomic_DNA"/>
</dbReference>